<accession>A0A4Z2G7R5</accession>
<evidence type="ECO:0000256" key="3">
    <source>
        <dbReference type="ARBA" id="ARBA00022833"/>
    </source>
</evidence>
<sequence length="223" mass="24788">MPASGPGTQSNGLATPEGSLPDYEPDIPEPTCRADLLKHWINISLDDKTANKSLWISEDGSKASRITDDVTCPVLETPERYEHAPQVLCREGISGVRAYWEVKSSGWVFAGVAYERAGRRACDGQCGLGENEQSWGIGWGGSHYQLWFNGINTDIWNIPRYTTFGVYLDHPAGVLNFYGVEKTEDGEKEIRLLRRIRSCFKGSVLPGFWVGEKSSCLIVKIDE</sequence>
<evidence type="ECO:0000256" key="1">
    <source>
        <dbReference type="ARBA" id="ARBA00022723"/>
    </source>
</evidence>
<dbReference type="InterPro" id="IPR006574">
    <property type="entry name" value="PRY"/>
</dbReference>
<gene>
    <name evidence="6" type="primary">STXB_7</name>
    <name evidence="6" type="ORF">EYF80_040710</name>
</gene>
<evidence type="ECO:0000259" key="5">
    <source>
        <dbReference type="PROSITE" id="PS50188"/>
    </source>
</evidence>
<dbReference type="OrthoDB" id="8908842at2759"/>
<organism evidence="6 7">
    <name type="scientific">Liparis tanakae</name>
    <name type="common">Tanaka's snailfish</name>
    <dbReference type="NCBI Taxonomy" id="230148"/>
    <lineage>
        <taxon>Eukaryota</taxon>
        <taxon>Metazoa</taxon>
        <taxon>Chordata</taxon>
        <taxon>Craniata</taxon>
        <taxon>Vertebrata</taxon>
        <taxon>Euteleostomi</taxon>
        <taxon>Actinopterygii</taxon>
        <taxon>Neopterygii</taxon>
        <taxon>Teleostei</taxon>
        <taxon>Neoteleostei</taxon>
        <taxon>Acanthomorphata</taxon>
        <taxon>Eupercaria</taxon>
        <taxon>Perciformes</taxon>
        <taxon>Cottioidei</taxon>
        <taxon>Cottales</taxon>
        <taxon>Liparidae</taxon>
        <taxon>Liparis</taxon>
    </lineage>
</organism>
<dbReference type="InterPro" id="IPR051051">
    <property type="entry name" value="E3_ubiq-ligase_TRIM/RNF"/>
</dbReference>
<protein>
    <submittedName>
        <fullName evidence="6">Stonustoxin subunit beta</fullName>
    </submittedName>
</protein>
<dbReference type="Proteomes" id="UP000314294">
    <property type="component" value="Unassembled WGS sequence"/>
</dbReference>
<feature type="domain" description="B30.2/SPRY" evidence="5">
    <location>
        <begin position="23"/>
        <end position="223"/>
    </location>
</feature>
<keyword evidence="7" id="KW-1185">Reference proteome</keyword>
<keyword evidence="2" id="KW-0863">Zinc-finger</keyword>
<proteinExistence type="predicted"/>
<dbReference type="GO" id="GO:0008270">
    <property type="term" value="F:zinc ion binding"/>
    <property type="evidence" value="ECO:0007669"/>
    <property type="project" value="UniProtKB-KW"/>
</dbReference>
<dbReference type="InterPro" id="IPR043136">
    <property type="entry name" value="B30.2/SPRY_sf"/>
</dbReference>
<evidence type="ECO:0000313" key="6">
    <source>
        <dbReference type="EMBL" id="TNN49105.1"/>
    </source>
</evidence>
<feature type="region of interest" description="Disordered" evidence="4">
    <location>
        <begin position="1"/>
        <end position="27"/>
    </location>
</feature>
<dbReference type="PRINTS" id="PR01407">
    <property type="entry name" value="BUTYPHLNCDUF"/>
</dbReference>
<dbReference type="EMBL" id="SRLO01000669">
    <property type="protein sequence ID" value="TNN49105.1"/>
    <property type="molecule type" value="Genomic_DNA"/>
</dbReference>
<dbReference type="SUPFAM" id="SSF49899">
    <property type="entry name" value="Concanavalin A-like lectins/glucanases"/>
    <property type="match status" value="1"/>
</dbReference>
<comment type="caution">
    <text evidence="6">The sequence shown here is derived from an EMBL/GenBank/DDBJ whole genome shotgun (WGS) entry which is preliminary data.</text>
</comment>
<dbReference type="SMART" id="SM00589">
    <property type="entry name" value="PRY"/>
    <property type="match status" value="1"/>
</dbReference>
<dbReference type="GO" id="GO:0005737">
    <property type="term" value="C:cytoplasm"/>
    <property type="evidence" value="ECO:0007669"/>
    <property type="project" value="UniProtKB-ARBA"/>
</dbReference>
<keyword evidence="3" id="KW-0862">Zinc</keyword>
<evidence type="ECO:0000256" key="2">
    <source>
        <dbReference type="ARBA" id="ARBA00022771"/>
    </source>
</evidence>
<dbReference type="Gene3D" id="2.60.120.920">
    <property type="match status" value="1"/>
</dbReference>
<dbReference type="InterPro" id="IPR013320">
    <property type="entry name" value="ConA-like_dom_sf"/>
</dbReference>
<dbReference type="InterPro" id="IPR001870">
    <property type="entry name" value="B30.2/SPRY"/>
</dbReference>
<dbReference type="PROSITE" id="PS50188">
    <property type="entry name" value="B302_SPRY"/>
    <property type="match status" value="1"/>
</dbReference>
<dbReference type="PANTHER" id="PTHR25465">
    <property type="entry name" value="B-BOX DOMAIN CONTAINING"/>
    <property type="match status" value="1"/>
</dbReference>
<name>A0A4Z2G7R5_9TELE</name>
<keyword evidence="1" id="KW-0479">Metal-binding</keyword>
<dbReference type="PANTHER" id="PTHR25465:SF14">
    <property type="entry name" value="E3 UBIQUITIN-PROTEIN LIGASE TRIM65"/>
    <property type="match status" value="1"/>
</dbReference>
<dbReference type="AlphaFoldDB" id="A0A4Z2G7R5"/>
<dbReference type="Pfam" id="PF13765">
    <property type="entry name" value="PRY"/>
    <property type="match status" value="1"/>
</dbReference>
<evidence type="ECO:0000256" key="4">
    <source>
        <dbReference type="SAM" id="MobiDB-lite"/>
    </source>
</evidence>
<feature type="compositionally biased region" description="Polar residues" evidence="4">
    <location>
        <begin position="1"/>
        <end position="13"/>
    </location>
</feature>
<reference evidence="6 7" key="1">
    <citation type="submission" date="2019-03" db="EMBL/GenBank/DDBJ databases">
        <title>First draft genome of Liparis tanakae, snailfish: a comprehensive survey of snailfish specific genes.</title>
        <authorList>
            <person name="Kim W."/>
            <person name="Song I."/>
            <person name="Jeong J.-H."/>
            <person name="Kim D."/>
            <person name="Kim S."/>
            <person name="Ryu S."/>
            <person name="Song J.Y."/>
            <person name="Lee S.K."/>
        </authorList>
    </citation>
    <scope>NUCLEOTIDE SEQUENCE [LARGE SCALE GENOMIC DNA]</scope>
    <source>
        <tissue evidence="6">Muscle</tissue>
    </source>
</reference>
<evidence type="ECO:0000313" key="7">
    <source>
        <dbReference type="Proteomes" id="UP000314294"/>
    </source>
</evidence>
<dbReference type="InterPro" id="IPR003879">
    <property type="entry name" value="Butyrophylin_SPRY"/>
</dbReference>